<name>A0ABV6LY98_9ACTN</name>
<reference evidence="2 3" key="1">
    <citation type="submission" date="2024-09" db="EMBL/GenBank/DDBJ databases">
        <authorList>
            <person name="Sun Q."/>
            <person name="Mori K."/>
        </authorList>
    </citation>
    <scope>NUCLEOTIDE SEQUENCE [LARGE SCALE GENOMIC DNA]</scope>
    <source>
        <strain evidence="2 3">TBRC 3947</strain>
    </source>
</reference>
<dbReference type="Pfam" id="PF13560">
    <property type="entry name" value="HTH_31"/>
    <property type="match status" value="1"/>
</dbReference>
<dbReference type="EMBL" id="JBHLUH010000007">
    <property type="protein sequence ID" value="MFC0527233.1"/>
    <property type="molecule type" value="Genomic_DNA"/>
</dbReference>
<dbReference type="InterPro" id="IPR001387">
    <property type="entry name" value="Cro/C1-type_HTH"/>
</dbReference>
<evidence type="ECO:0000313" key="2">
    <source>
        <dbReference type="EMBL" id="MFC0527233.1"/>
    </source>
</evidence>
<gene>
    <name evidence="2" type="ORF">ACFFIA_06130</name>
</gene>
<dbReference type="SUPFAM" id="SSF47413">
    <property type="entry name" value="lambda repressor-like DNA-binding domains"/>
    <property type="match status" value="1"/>
</dbReference>
<keyword evidence="3" id="KW-1185">Reference proteome</keyword>
<feature type="domain" description="HTH cro/C1-type" evidence="1">
    <location>
        <begin position="8"/>
        <end position="62"/>
    </location>
</feature>
<protein>
    <submittedName>
        <fullName evidence="2">Helix-turn-helix domain-containing protein</fullName>
    </submittedName>
</protein>
<dbReference type="Gene3D" id="1.10.260.40">
    <property type="entry name" value="lambda repressor-like DNA-binding domains"/>
    <property type="match status" value="1"/>
</dbReference>
<proteinExistence type="predicted"/>
<dbReference type="RefSeq" id="WP_377246737.1">
    <property type="nucleotide sequence ID" value="NZ_JBHLUH010000007.1"/>
</dbReference>
<sequence length="389" mass="42513">MAMFGGMLRELRTQRGLSLSQLGRMVHYNKGYLSRVESGQRQPSEDLARRCDDALQARGDLIAAAHIDIAAARDTKPSATTELLRRIQASDITEGSLSALHATVHELCCQYSYRDAMELRTEAHDWLREVARVLRQPVGLHQHRELLTAAGWLALLVGCLEYDLGMRAGAEATRTAAAQLGAEAGATEIVGWSFEMSAWFALTQGRYPAVVDAVEGGQAADRGHSVLVQLAAQEAKSRARMGDVPGMRAALERGRTILDRLPVPARVDNHFVVDPAKWDFYAMDASRLAGDNENAGRYAAEVIAGGTTPDGTARWPMRLAEARLTLAVVAARAGELEQAVNYGIQALDVPRRSLPSLMMVAGELDVELQRRYPDEAATEAFREALRAIR</sequence>
<accession>A0ABV6LY98</accession>
<organism evidence="2 3">
    <name type="scientific">Phytohabitans kaempferiae</name>
    <dbReference type="NCBI Taxonomy" id="1620943"/>
    <lineage>
        <taxon>Bacteria</taxon>
        <taxon>Bacillati</taxon>
        <taxon>Actinomycetota</taxon>
        <taxon>Actinomycetes</taxon>
        <taxon>Micromonosporales</taxon>
        <taxon>Micromonosporaceae</taxon>
    </lineage>
</organism>
<dbReference type="PROSITE" id="PS50943">
    <property type="entry name" value="HTH_CROC1"/>
    <property type="match status" value="1"/>
</dbReference>
<evidence type="ECO:0000259" key="1">
    <source>
        <dbReference type="PROSITE" id="PS50943"/>
    </source>
</evidence>
<dbReference type="InterPro" id="IPR010982">
    <property type="entry name" value="Lambda_DNA-bd_dom_sf"/>
</dbReference>
<dbReference type="Proteomes" id="UP001589867">
    <property type="component" value="Unassembled WGS sequence"/>
</dbReference>
<dbReference type="CDD" id="cd00093">
    <property type="entry name" value="HTH_XRE"/>
    <property type="match status" value="1"/>
</dbReference>
<comment type="caution">
    <text evidence="2">The sequence shown here is derived from an EMBL/GenBank/DDBJ whole genome shotgun (WGS) entry which is preliminary data.</text>
</comment>
<dbReference type="SMART" id="SM00530">
    <property type="entry name" value="HTH_XRE"/>
    <property type="match status" value="1"/>
</dbReference>
<evidence type="ECO:0000313" key="3">
    <source>
        <dbReference type="Proteomes" id="UP001589867"/>
    </source>
</evidence>